<comment type="similarity">
    <text evidence="5 6">Belongs to the URM1 family.</text>
</comment>
<dbReference type="InterPro" id="IPR016155">
    <property type="entry name" value="Mopterin_synth/thiamin_S_b"/>
</dbReference>
<dbReference type="Gene3D" id="3.10.20.30">
    <property type="match status" value="1"/>
</dbReference>
<dbReference type="Proteomes" id="UP001642483">
    <property type="component" value="Unassembled WGS sequence"/>
</dbReference>
<dbReference type="PIRSF" id="PIRSF037379">
    <property type="entry name" value="Ubiquitin-related_modifier_1"/>
    <property type="match status" value="1"/>
</dbReference>
<dbReference type="HAMAP" id="MF_03048">
    <property type="entry name" value="Urm1"/>
    <property type="match status" value="1"/>
</dbReference>
<feature type="modified residue" description="1-thioglycine" evidence="5">
    <location>
        <position position="99"/>
    </location>
</feature>
<protein>
    <recommendedName>
        <fullName evidence="5">Ubiquitin-related modifier 1 homolog</fullName>
    </recommendedName>
</protein>
<organism evidence="7 8">
    <name type="scientific">Clavelina lepadiformis</name>
    <name type="common">Light-bulb sea squirt</name>
    <name type="synonym">Ascidia lepadiformis</name>
    <dbReference type="NCBI Taxonomy" id="159417"/>
    <lineage>
        <taxon>Eukaryota</taxon>
        <taxon>Metazoa</taxon>
        <taxon>Chordata</taxon>
        <taxon>Tunicata</taxon>
        <taxon>Ascidiacea</taxon>
        <taxon>Aplousobranchia</taxon>
        <taxon>Clavelinidae</taxon>
        <taxon>Clavelina</taxon>
    </lineage>
</organism>
<evidence type="ECO:0000256" key="6">
    <source>
        <dbReference type="RuleBase" id="RU361182"/>
    </source>
</evidence>
<dbReference type="Pfam" id="PF09138">
    <property type="entry name" value="Urm1"/>
    <property type="match status" value="1"/>
</dbReference>
<evidence type="ECO:0000313" key="8">
    <source>
        <dbReference type="Proteomes" id="UP001642483"/>
    </source>
</evidence>
<dbReference type="InterPro" id="IPR012675">
    <property type="entry name" value="Beta-grasp_dom_sf"/>
</dbReference>
<comment type="PTM">
    <text evidence="5">C-terminal thiocarboxylation occurs in 2 steps, it is first acyl-adenylated (-COAMP) via the hesA/moeB/thiF part of the MOCS3/UBA4 homolog, then thiocarboxylated (-COSH) via the rhodanese domain of the MOCS3/UBA4 homolog.</text>
</comment>
<dbReference type="EMBL" id="CAWYQH010000108">
    <property type="protein sequence ID" value="CAK8689542.1"/>
    <property type="molecule type" value="Genomic_DNA"/>
</dbReference>
<keyword evidence="2 5" id="KW-1017">Isopeptide bond</keyword>
<keyword evidence="1 5" id="KW-0963">Cytoplasm</keyword>
<dbReference type="PANTHER" id="PTHR14986">
    <property type="entry name" value="RURM1 PROTEIN"/>
    <property type="match status" value="1"/>
</dbReference>
<comment type="function">
    <text evidence="5">Acts as a sulfur carrier required for 2-thiolation of mcm(5)S(2)U at tRNA wobble positions of cytosolic tRNA(Lys), tRNA(Glu) and tRNA(Gln). Serves as sulfur donor in tRNA 2-thiolation reaction by being thiocarboxylated (-COSH) at its C-terminus by the MOCS3/UBA4 homolog. The sulfur is then transferred to tRNA to form 2-thiolation of mcm(5)S(2)U. Also acts as a ubiquitin-like protein (UBL) that is covalently conjugated via an isopeptide bond to lysine residues of target proteins. The thiocarboxylated form serves as substrate for conjugation and oxidative stress specifically induces the formation of UBL-protein conjugates.</text>
</comment>
<feature type="cross-link" description="Glycyl lysine isopeptide (Gly-Lys) (interchain with K-? in acceptor proteins)" evidence="5">
    <location>
        <position position="99"/>
    </location>
</feature>
<dbReference type="CDD" id="cd01764">
    <property type="entry name" value="Ubl_Urm1"/>
    <property type="match status" value="1"/>
</dbReference>
<evidence type="ECO:0000256" key="5">
    <source>
        <dbReference type="HAMAP-Rule" id="MF_03048"/>
    </source>
</evidence>
<comment type="caution">
    <text evidence="7">The sequence shown here is derived from an EMBL/GenBank/DDBJ whole genome shotgun (WGS) entry which is preliminary data.</text>
</comment>
<proteinExistence type="inferred from homology"/>
<keyword evidence="4 5" id="KW-0833">Ubl conjugation pathway</keyword>
<evidence type="ECO:0000256" key="3">
    <source>
        <dbReference type="ARBA" id="ARBA00022694"/>
    </source>
</evidence>
<dbReference type="SUPFAM" id="SSF54285">
    <property type="entry name" value="MoaD/ThiS"/>
    <property type="match status" value="1"/>
</dbReference>
<reference evidence="7 8" key="1">
    <citation type="submission" date="2024-02" db="EMBL/GenBank/DDBJ databases">
        <authorList>
            <person name="Daric V."/>
            <person name="Darras S."/>
        </authorList>
    </citation>
    <scope>NUCLEOTIDE SEQUENCE [LARGE SCALE GENOMIC DNA]</scope>
</reference>
<accession>A0ABP0GCM7</accession>
<comment type="subcellular location">
    <subcellularLocation>
        <location evidence="5 6">Cytoplasm</location>
    </subcellularLocation>
</comment>
<sequence>MALTVILEFLGGAEFLFGHVKHHTVSIEKGENKLNISQLLMWIKENLLQERLELFMQGCTVRPGILVLVNDVDWSLLGELTYEIEENDRITFISTLHGG</sequence>
<comment type="pathway">
    <text evidence="5 6">tRNA modification; 5-methoxycarbonylmethyl-2-thiouridine-tRNA biosynthesis.</text>
</comment>
<keyword evidence="3 5" id="KW-0819">tRNA processing</keyword>
<evidence type="ECO:0000313" key="7">
    <source>
        <dbReference type="EMBL" id="CAK8689542.1"/>
    </source>
</evidence>
<name>A0ABP0GCM7_CLALP</name>
<gene>
    <name evidence="7" type="ORF">CVLEPA_LOCUS21529</name>
</gene>
<dbReference type="InterPro" id="IPR015221">
    <property type="entry name" value="Urm1"/>
</dbReference>
<keyword evidence="8" id="KW-1185">Reference proteome</keyword>
<evidence type="ECO:0000256" key="1">
    <source>
        <dbReference type="ARBA" id="ARBA00022490"/>
    </source>
</evidence>
<evidence type="ECO:0000256" key="4">
    <source>
        <dbReference type="ARBA" id="ARBA00022786"/>
    </source>
</evidence>
<evidence type="ECO:0000256" key="2">
    <source>
        <dbReference type="ARBA" id="ARBA00022499"/>
    </source>
</evidence>